<dbReference type="PANTHER" id="PTHR12677:SF59">
    <property type="entry name" value="GOLGI APPARATUS MEMBRANE PROTEIN TVP38-RELATED"/>
    <property type="match status" value="1"/>
</dbReference>
<feature type="transmembrane region" description="Helical" evidence="6">
    <location>
        <begin position="160"/>
        <end position="182"/>
    </location>
</feature>
<comment type="subcellular location">
    <subcellularLocation>
        <location evidence="1 6">Cell membrane</location>
        <topology evidence="1 6">Multi-pass membrane protein</topology>
    </subcellularLocation>
</comment>
<keyword evidence="3 6" id="KW-0812">Transmembrane</keyword>
<comment type="caution">
    <text evidence="8">The sequence shown here is derived from an EMBL/GenBank/DDBJ whole genome shotgun (WGS) entry which is preliminary data.</text>
</comment>
<reference evidence="8 9" key="1">
    <citation type="submission" date="2024-03" db="EMBL/GenBank/DDBJ databases">
        <title>Human intestinal bacterial collection.</title>
        <authorList>
            <person name="Pauvert C."/>
            <person name="Hitch T.C.A."/>
            <person name="Clavel T."/>
        </authorList>
    </citation>
    <scope>NUCLEOTIDE SEQUENCE [LARGE SCALE GENOMIC DNA]</scope>
    <source>
        <strain evidence="8 9">CLA-JM-H44</strain>
    </source>
</reference>
<evidence type="ECO:0000256" key="1">
    <source>
        <dbReference type="ARBA" id="ARBA00004651"/>
    </source>
</evidence>
<gene>
    <name evidence="8" type="ORF">WMO26_11780</name>
</gene>
<dbReference type="RefSeq" id="WP_349220632.1">
    <property type="nucleotide sequence ID" value="NZ_JBBMFD010000027.1"/>
</dbReference>
<evidence type="ECO:0000256" key="3">
    <source>
        <dbReference type="ARBA" id="ARBA00022692"/>
    </source>
</evidence>
<dbReference type="PANTHER" id="PTHR12677">
    <property type="entry name" value="GOLGI APPARATUS MEMBRANE PROTEIN TVP38-RELATED"/>
    <property type="match status" value="1"/>
</dbReference>
<feature type="transmembrane region" description="Helical" evidence="6">
    <location>
        <begin position="189"/>
        <end position="211"/>
    </location>
</feature>
<feature type="domain" description="VTT" evidence="7">
    <location>
        <begin position="92"/>
        <end position="208"/>
    </location>
</feature>
<feature type="transmembrane region" description="Helical" evidence="6">
    <location>
        <begin position="104"/>
        <end position="128"/>
    </location>
</feature>
<dbReference type="EMBL" id="JBBMFD010000027">
    <property type="protein sequence ID" value="MEQ2441507.1"/>
    <property type="molecule type" value="Genomic_DNA"/>
</dbReference>
<protein>
    <recommendedName>
        <fullName evidence="6">TVP38/TMEM64 family membrane protein</fullName>
    </recommendedName>
</protein>
<dbReference type="Pfam" id="PF09335">
    <property type="entry name" value="VTT_dom"/>
    <property type="match status" value="1"/>
</dbReference>
<feature type="transmembrane region" description="Helical" evidence="6">
    <location>
        <begin position="217"/>
        <end position="238"/>
    </location>
</feature>
<keyword evidence="2 6" id="KW-1003">Cell membrane</keyword>
<sequence length="253" mass="28144">MTNPYTQPNHKTIQNESAPPDRAYIRRRRIFSILSLAVVLAFFTWVTIAVGKPLVELASDPEQFRVWVDQYGIWGRFILIGIMTLQVVVAMIPGEIIEIGAGYAFGAIEGTLLCLAGAAVGSAIIFLLTRCFGIKLVEAFVSREKLSRIKFLRNEKKLNLMIFIAFFIPGTPKDLLTYFIGLTPMKLRTFLLISSVARIPSVITSTIGGHALGMQDYTFAIIVFVVTAAVSGLGLLLYNRIMKKRKQEAESHE</sequence>
<keyword evidence="5 6" id="KW-0472">Membrane</keyword>
<comment type="similarity">
    <text evidence="6">Belongs to the TVP38/TMEM64 family.</text>
</comment>
<evidence type="ECO:0000259" key="7">
    <source>
        <dbReference type="Pfam" id="PF09335"/>
    </source>
</evidence>
<accession>A0ABV1E2J6</accession>
<evidence type="ECO:0000256" key="5">
    <source>
        <dbReference type="ARBA" id="ARBA00023136"/>
    </source>
</evidence>
<keyword evidence="9" id="KW-1185">Reference proteome</keyword>
<dbReference type="InterPro" id="IPR015414">
    <property type="entry name" value="TMEM64"/>
</dbReference>
<organism evidence="8 9">
    <name type="scientific">Solibaculum intestinale</name>
    <dbReference type="NCBI Taxonomy" id="3133165"/>
    <lineage>
        <taxon>Bacteria</taxon>
        <taxon>Bacillati</taxon>
        <taxon>Bacillota</taxon>
        <taxon>Clostridia</taxon>
        <taxon>Eubacteriales</taxon>
        <taxon>Oscillospiraceae</taxon>
        <taxon>Solibaculum</taxon>
    </lineage>
</organism>
<evidence type="ECO:0000313" key="8">
    <source>
        <dbReference type="EMBL" id="MEQ2441507.1"/>
    </source>
</evidence>
<name>A0ABV1E2J6_9FIRM</name>
<feature type="transmembrane region" description="Helical" evidence="6">
    <location>
        <begin position="30"/>
        <end position="51"/>
    </location>
</feature>
<dbReference type="InterPro" id="IPR032816">
    <property type="entry name" value="VTT_dom"/>
</dbReference>
<dbReference type="Proteomes" id="UP001489509">
    <property type="component" value="Unassembled WGS sequence"/>
</dbReference>
<proteinExistence type="inferred from homology"/>
<evidence type="ECO:0000256" key="2">
    <source>
        <dbReference type="ARBA" id="ARBA00022475"/>
    </source>
</evidence>
<evidence type="ECO:0000256" key="4">
    <source>
        <dbReference type="ARBA" id="ARBA00022989"/>
    </source>
</evidence>
<evidence type="ECO:0000313" key="9">
    <source>
        <dbReference type="Proteomes" id="UP001489509"/>
    </source>
</evidence>
<evidence type="ECO:0000256" key="6">
    <source>
        <dbReference type="RuleBase" id="RU366058"/>
    </source>
</evidence>
<feature type="transmembrane region" description="Helical" evidence="6">
    <location>
        <begin position="71"/>
        <end position="92"/>
    </location>
</feature>
<keyword evidence="4 6" id="KW-1133">Transmembrane helix</keyword>